<dbReference type="STRING" id="1798664.A3C93_05800"/>
<keyword evidence="2" id="KW-0812">Transmembrane</keyword>
<name>A0A1G2DEB6_9BACT</name>
<sequence length="108" mass="12515">MPKRMIVCARSLFYWATLPRGLAVYTHIHKGGRSVIKLLQLILEIGAGLLVIVMVYSQLLRPMVKKTPVFPMFRRRPALEREIESVNEDLEDKELKQDLAQKKVELNK</sequence>
<comment type="caution">
    <text evidence="3">The sequence shown here is derived from an EMBL/GenBank/DDBJ whole genome shotgun (WGS) entry which is preliminary data.</text>
</comment>
<dbReference type="Proteomes" id="UP000178636">
    <property type="component" value="Unassembled WGS sequence"/>
</dbReference>
<feature type="coiled-coil region" evidence="1">
    <location>
        <begin position="76"/>
        <end position="103"/>
    </location>
</feature>
<feature type="transmembrane region" description="Helical" evidence="2">
    <location>
        <begin position="39"/>
        <end position="56"/>
    </location>
</feature>
<organism evidence="3 4">
    <name type="scientific">Candidatus Lloydbacteria bacterium RIFCSPHIGHO2_02_FULL_54_17</name>
    <dbReference type="NCBI Taxonomy" id="1798664"/>
    <lineage>
        <taxon>Bacteria</taxon>
        <taxon>Candidatus Lloydiibacteriota</taxon>
    </lineage>
</organism>
<evidence type="ECO:0000313" key="4">
    <source>
        <dbReference type="Proteomes" id="UP000178636"/>
    </source>
</evidence>
<keyword evidence="2" id="KW-1133">Transmembrane helix</keyword>
<protein>
    <submittedName>
        <fullName evidence="3">Uncharacterized protein</fullName>
    </submittedName>
</protein>
<gene>
    <name evidence="3" type="ORF">A3C93_05800</name>
</gene>
<evidence type="ECO:0000256" key="1">
    <source>
        <dbReference type="SAM" id="Coils"/>
    </source>
</evidence>
<evidence type="ECO:0000256" key="2">
    <source>
        <dbReference type="SAM" id="Phobius"/>
    </source>
</evidence>
<proteinExistence type="predicted"/>
<reference evidence="3 4" key="1">
    <citation type="journal article" date="2016" name="Nat. Commun.">
        <title>Thousands of microbial genomes shed light on interconnected biogeochemical processes in an aquifer system.</title>
        <authorList>
            <person name="Anantharaman K."/>
            <person name="Brown C.T."/>
            <person name="Hug L.A."/>
            <person name="Sharon I."/>
            <person name="Castelle C.J."/>
            <person name="Probst A.J."/>
            <person name="Thomas B.C."/>
            <person name="Singh A."/>
            <person name="Wilkins M.J."/>
            <person name="Karaoz U."/>
            <person name="Brodie E.L."/>
            <person name="Williams K.H."/>
            <person name="Hubbard S.S."/>
            <person name="Banfield J.F."/>
        </authorList>
    </citation>
    <scope>NUCLEOTIDE SEQUENCE [LARGE SCALE GENOMIC DNA]</scope>
</reference>
<keyword evidence="1" id="KW-0175">Coiled coil</keyword>
<keyword evidence="2" id="KW-0472">Membrane</keyword>
<dbReference type="AlphaFoldDB" id="A0A1G2DEB6"/>
<dbReference type="EMBL" id="MHLO01000027">
    <property type="protein sequence ID" value="OGZ11926.1"/>
    <property type="molecule type" value="Genomic_DNA"/>
</dbReference>
<evidence type="ECO:0000313" key="3">
    <source>
        <dbReference type="EMBL" id="OGZ11926.1"/>
    </source>
</evidence>
<accession>A0A1G2DEB6</accession>